<reference evidence="4 5" key="1">
    <citation type="submission" date="2024-01" db="EMBL/GenBank/DDBJ databases">
        <title>Comparative genomics of Cryptococcus and Kwoniella reveals pathogenesis evolution and contrasting modes of karyotype evolution via chromosome fusion or intercentromeric recombination.</title>
        <authorList>
            <person name="Coelho M.A."/>
            <person name="David-Palma M."/>
            <person name="Shea T."/>
            <person name="Bowers K."/>
            <person name="McGinley-Smith S."/>
            <person name="Mohammad A.W."/>
            <person name="Gnirke A."/>
            <person name="Yurkov A.M."/>
            <person name="Nowrousian M."/>
            <person name="Sun S."/>
            <person name="Cuomo C.A."/>
            <person name="Heitman J."/>
        </authorList>
    </citation>
    <scope>NUCLEOTIDE SEQUENCE [LARGE SCALE GENOMIC DNA]</scope>
    <source>
        <strain evidence="4">CBS 11374</strain>
    </source>
</reference>
<dbReference type="Proteomes" id="UP001329825">
    <property type="component" value="Chromosome 8"/>
</dbReference>
<proteinExistence type="predicted"/>
<feature type="signal peptide" evidence="2">
    <location>
        <begin position="1"/>
        <end position="17"/>
    </location>
</feature>
<feature type="region of interest" description="Disordered" evidence="1">
    <location>
        <begin position="69"/>
        <end position="113"/>
    </location>
</feature>
<dbReference type="Pfam" id="PF00722">
    <property type="entry name" value="Glyco_hydro_16"/>
    <property type="match status" value="1"/>
</dbReference>
<dbReference type="InterPro" id="IPR013320">
    <property type="entry name" value="ConA-like_dom_sf"/>
</dbReference>
<feature type="domain" description="GH16" evidence="3">
    <location>
        <begin position="126"/>
        <end position="366"/>
    </location>
</feature>
<accession>A0ABZ1D5M5</accession>
<dbReference type="PROSITE" id="PS51762">
    <property type="entry name" value="GH16_2"/>
    <property type="match status" value="1"/>
</dbReference>
<evidence type="ECO:0000259" key="3">
    <source>
        <dbReference type="PROSITE" id="PS51762"/>
    </source>
</evidence>
<keyword evidence="2" id="KW-0732">Signal</keyword>
<gene>
    <name evidence="4" type="ORF">IL334_005879</name>
</gene>
<evidence type="ECO:0000313" key="5">
    <source>
        <dbReference type="Proteomes" id="UP001329825"/>
    </source>
</evidence>
<feature type="chain" id="PRO_5045938236" description="GH16 domain-containing protein" evidence="2">
    <location>
        <begin position="18"/>
        <end position="385"/>
    </location>
</feature>
<dbReference type="PANTHER" id="PTHR38121">
    <property type="entry name" value="GH16 DOMAIN-CONTAINING PROTEIN"/>
    <property type="match status" value="1"/>
</dbReference>
<evidence type="ECO:0000313" key="4">
    <source>
        <dbReference type="EMBL" id="WRT68897.1"/>
    </source>
</evidence>
<keyword evidence="5" id="KW-1185">Reference proteome</keyword>
<dbReference type="PANTHER" id="PTHR38121:SF4">
    <property type="entry name" value="GH16 DOMAIN-CONTAINING PROTEIN-RELATED"/>
    <property type="match status" value="1"/>
</dbReference>
<evidence type="ECO:0000256" key="2">
    <source>
        <dbReference type="SAM" id="SignalP"/>
    </source>
</evidence>
<dbReference type="RefSeq" id="XP_062793636.1">
    <property type="nucleotide sequence ID" value="XM_062937585.1"/>
</dbReference>
<dbReference type="GeneID" id="87958009"/>
<dbReference type="InterPro" id="IPR000757">
    <property type="entry name" value="Beta-glucanase-like"/>
</dbReference>
<dbReference type="CDD" id="cd00413">
    <property type="entry name" value="Glyco_hydrolase_16"/>
    <property type="match status" value="1"/>
</dbReference>
<name>A0ABZ1D5M5_9TREE</name>
<dbReference type="EMBL" id="CP141888">
    <property type="protein sequence ID" value="WRT68897.1"/>
    <property type="molecule type" value="Genomic_DNA"/>
</dbReference>
<organism evidence="4 5">
    <name type="scientific">Kwoniella shivajii</name>
    <dbReference type="NCBI Taxonomy" id="564305"/>
    <lineage>
        <taxon>Eukaryota</taxon>
        <taxon>Fungi</taxon>
        <taxon>Dikarya</taxon>
        <taxon>Basidiomycota</taxon>
        <taxon>Agaricomycotina</taxon>
        <taxon>Tremellomycetes</taxon>
        <taxon>Tremellales</taxon>
        <taxon>Cryptococcaceae</taxon>
        <taxon>Kwoniella</taxon>
    </lineage>
</organism>
<dbReference type="SUPFAM" id="SSF49899">
    <property type="entry name" value="Concanavalin A-like lectins/glucanases"/>
    <property type="match status" value="1"/>
</dbReference>
<protein>
    <recommendedName>
        <fullName evidence="3">GH16 domain-containing protein</fullName>
    </recommendedName>
</protein>
<sequence>MLPSTILLFILPLLAQAAPRGEDTIKERALVAKATFSSSSVPAKSSSSIPAKSSSTVLAKSSSLLAKPSTSTVNKQSSSTNPTKSSSIVPAKSSSTTTKQSNAATSTTSSPNSTIAADCSCGYVLSKYNNAYFPKALRVSFDTVKSIADLNKAGFEVNTGWGIGTAADDGGHAIGSTNNVGFSNGAMTLKVPGGQKKGKAITGAEINFANSVGGGVFTMNAQLSAVEGTCQSIFTYTSDSSKYGDEQDVEILSTSILTSTNGVPPGVQLTNYDPANTGNNDAVIDPFPNNPTTGYNDYTIGWLKGGTKYFYNAKVLNSPTKYSSIHNSLVLINNWSSGDESFTAGPPVKDNILQVKSVTFYYQTQNLDAYPALPSGCTQAKACIV</sequence>
<dbReference type="Gene3D" id="2.60.120.200">
    <property type="match status" value="1"/>
</dbReference>
<evidence type="ECO:0000256" key="1">
    <source>
        <dbReference type="SAM" id="MobiDB-lite"/>
    </source>
</evidence>